<dbReference type="Proteomes" id="UP001234297">
    <property type="component" value="Chromosome 12"/>
</dbReference>
<dbReference type="EMBL" id="CM056820">
    <property type="protein sequence ID" value="KAJ8615703.1"/>
    <property type="molecule type" value="Genomic_DNA"/>
</dbReference>
<organism evidence="1 2">
    <name type="scientific">Persea americana</name>
    <name type="common">Avocado</name>
    <dbReference type="NCBI Taxonomy" id="3435"/>
    <lineage>
        <taxon>Eukaryota</taxon>
        <taxon>Viridiplantae</taxon>
        <taxon>Streptophyta</taxon>
        <taxon>Embryophyta</taxon>
        <taxon>Tracheophyta</taxon>
        <taxon>Spermatophyta</taxon>
        <taxon>Magnoliopsida</taxon>
        <taxon>Magnoliidae</taxon>
        <taxon>Laurales</taxon>
        <taxon>Lauraceae</taxon>
        <taxon>Persea</taxon>
    </lineage>
</organism>
<sequence>MSPCKCNEVYFADLKLHADNDKGEEEHPIPLIDSSMMYKEKDPMNDDPKSTEAFIEPPIPPMAPPIPATENPKGDTFIVYYPSALYKPIVFHRAEMLPSSPVVESFVGTGKPQFYRYNVTVYKMMEKMDYDMKNPMGLSGGRGILTPIEAALSEEQREDLKIFSYLTQSSYGLGYRSMSAFDNLSQKFAAMGLTGFPFSSKSESSQLKSESSSAECAEAEVQDEEDEVSSHDTETWQPTFDLLSVVQDELLYASIPRGGWDHHLVNGNEPFQKENPWKGTRPF</sequence>
<name>A0ACC2K484_PERAE</name>
<evidence type="ECO:0000313" key="1">
    <source>
        <dbReference type="EMBL" id="KAJ8615703.1"/>
    </source>
</evidence>
<evidence type="ECO:0000313" key="2">
    <source>
        <dbReference type="Proteomes" id="UP001234297"/>
    </source>
</evidence>
<gene>
    <name evidence="1" type="ORF">MRB53_035075</name>
</gene>
<keyword evidence="2" id="KW-1185">Reference proteome</keyword>
<comment type="caution">
    <text evidence="1">The sequence shown here is derived from an EMBL/GenBank/DDBJ whole genome shotgun (WGS) entry which is preliminary data.</text>
</comment>
<reference evidence="1 2" key="1">
    <citation type="journal article" date="2022" name="Hortic Res">
        <title>A haplotype resolved chromosomal level avocado genome allows analysis of novel avocado genes.</title>
        <authorList>
            <person name="Nath O."/>
            <person name="Fletcher S.J."/>
            <person name="Hayward A."/>
            <person name="Shaw L.M."/>
            <person name="Masouleh A.K."/>
            <person name="Furtado A."/>
            <person name="Henry R.J."/>
            <person name="Mitter N."/>
        </authorList>
    </citation>
    <scope>NUCLEOTIDE SEQUENCE [LARGE SCALE GENOMIC DNA]</scope>
    <source>
        <strain evidence="2">cv. Hass</strain>
    </source>
</reference>
<proteinExistence type="predicted"/>
<protein>
    <submittedName>
        <fullName evidence="1">Uncharacterized protein</fullName>
    </submittedName>
</protein>
<accession>A0ACC2K484</accession>